<organism evidence="14 15">
    <name type="scientific">Mandrillus leucophaeus</name>
    <name type="common">Drill</name>
    <name type="synonym">Papio leucophaeus</name>
    <dbReference type="NCBI Taxonomy" id="9568"/>
    <lineage>
        <taxon>Eukaryota</taxon>
        <taxon>Metazoa</taxon>
        <taxon>Chordata</taxon>
        <taxon>Craniata</taxon>
        <taxon>Vertebrata</taxon>
        <taxon>Euteleostomi</taxon>
        <taxon>Mammalia</taxon>
        <taxon>Eutheria</taxon>
        <taxon>Euarchontoglires</taxon>
        <taxon>Primates</taxon>
        <taxon>Haplorrhini</taxon>
        <taxon>Catarrhini</taxon>
        <taxon>Cercopithecidae</taxon>
        <taxon>Cercopithecinae</taxon>
        <taxon>Mandrillus</taxon>
    </lineage>
</organism>
<dbReference type="Gene3D" id="6.10.250.2950">
    <property type="match status" value="1"/>
</dbReference>
<evidence type="ECO:0000313" key="14">
    <source>
        <dbReference type="Ensembl" id="ENSMLEP00000029952.1"/>
    </source>
</evidence>
<dbReference type="Ensembl" id="ENSMLET00000053513.1">
    <property type="protein sequence ID" value="ENSMLEP00000029952.1"/>
    <property type="gene ID" value="ENSMLEG00000039157.1"/>
</dbReference>
<evidence type="ECO:0000256" key="4">
    <source>
        <dbReference type="ARBA" id="ARBA00020493"/>
    </source>
</evidence>
<sequence>MIGGSSFAARGAGAWEAWERTGVGAYADSGQQARTLRGVFSGAAARLAVVCASLFLRTKPLLLYYGWYIVFSCILLYVVFQKLSARLRALRQRQLERAAASVEPDVVVKRQEALAAARLKMQEELNAQVEKHKEKLKQLEEEKRRQKIEMWDSMQEGKSYKGNAKKPQEEDSPGPSTSSVVVKRKSDRKPLRGGGYNPLSGEGGGSCSWRP</sequence>
<dbReference type="GO" id="GO:0006983">
    <property type="term" value="P:ER overload response"/>
    <property type="evidence" value="ECO:0007669"/>
    <property type="project" value="Ensembl"/>
</dbReference>
<dbReference type="GO" id="GO:0036502">
    <property type="term" value="C:Derlin-1-VIMP complex"/>
    <property type="evidence" value="ECO:0007669"/>
    <property type="project" value="Ensembl"/>
</dbReference>
<dbReference type="GeneTree" id="ENSGT00390000015688"/>
<comment type="similarity">
    <text evidence="3">Belongs to the selenoprotein S family.</text>
</comment>
<evidence type="ECO:0000256" key="7">
    <source>
        <dbReference type="ARBA" id="ARBA00022824"/>
    </source>
</evidence>
<dbReference type="GO" id="GO:0080164">
    <property type="term" value="P:regulation of nitric oxide metabolic process"/>
    <property type="evidence" value="ECO:0007669"/>
    <property type="project" value="Ensembl"/>
</dbReference>
<gene>
    <name evidence="14" type="primary">SELENOS</name>
</gene>
<dbReference type="GO" id="GO:0009749">
    <property type="term" value="P:response to glucose"/>
    <property type="evidence" value="ECO:0007669"/>
    <property type="project" value="Ensembl"/>
</dbReference>
<dbReference type="PANTHER" id="PTHR28621">
    <property type="entry name" value="SELENOPROTEIN S"/>
    <property type="match status" value="1"/>
</dbReference>
<dbReference type="GO" id="GO:0036513">
    <property type="term" value="C:Derlin-1 retrotranslocation complex"/>
    <property type="evidence" value="ECO:0007669"/>
    <property type="project" value="Ensembl"/>
</dbReference>
<dbReference type="GO" id="GO:0034599">
    <property type="term" value="P:cellular response to oxidative stress"/>
    <property type="evidence" value="ECO:0007669"/>
    <property type="project" value="Ensembl"/>
</dbReference>
<dbReference type="GO" id="GO:0016209">
    <property type="term" value="F:antioxidant activity"/>
    <property type="evidence" value="ECO:0007669"/>
    <property type="project" value="Ensembl"/>
</dbReference>
<keyword evidence="9 13" id="KW-1133">Transmembrane helix</keyword>
<proteinExistence type="inferred from homology"/>
<evidence type="ECO:0000256" key="6">
    <source>
        <dbReference type="ARBA" id="ARBA00022692"/>
    </source>
</evidence>
<dbReference type="GO" id="GO:0034362">
    <property type="term" value="C:low-density lipoprotein particle"/>
    <property type="evidence" value="ECO:0007669"/>
    <property type="project" value="Ensembl"/>
</dbReference>
<keyword evidence="10 13" id="KW-0472">Membrane</keyword>
<evidence type="ECO:0000256" key="13">
    <source>
        <dbReference type="SAM" id="Phobius"/>
    </source>
</evidence>
<evidence type="ECO:0000313" key="15">
    <source>
        <dbReference type="Proteomes" id="UP000233140"/>
    </source>
</evidence>
<comment type="function">
    <text evidence="11">Involved in the degradation process of misfolded endoplasmic reticulum (ER) luminal proteins. Participates in the transfer of misfolded proteins from the ER to the cytosol, where they are destroyed by the proteasome in a ubiquitin-dependent manner. Probably acts by serving as a linker between DERL1, which mediates the retrotranslocation of misfolded proteins into the cytosol, and the ATPase complex VCP, which mediates the translocation and ubiquitination.</text>
</comment>
<keyword evidence="15" id="KW-1185">Reference proteome</keyword>
<evidence type="ECO:0000256" key="12">
    <source>
        <dbReference type="SAM" id="MobiDB-lite"/>
    </source>
</evidence>
<dbReference type="GO" id="GO:0045454">
    <property type="term" value="P:cell redox homeostasis"/>
    <property type="evidence" value="ECO:0007669"/>
    <property type="project" value="Ensembl"/>
</dbReference>
<dbReference type="Proteomes" id="UP000233140">
    <property type="component" value="Unassembled WGS sequence"/>
</dbReference>
<evidence type="ECO:0000256" key="1">
    <source>
        <dbReference type="ARBA" id="ARBA00004389"/>
    </source>
</evidence>
<dbReference type="GO" id="GO:0051117">
    <property type="term" value="F:ATPase binding"/>
    <property type="evidence" value="ECO:0007669"/>
    <property type="project" value="Ensembl"/>
</dbReference>
<comment type="subcellular location">
    <subcellularLocation>
        <location evidence="2">Cytoplasm</location>
    </subcellularLocation>
    <subcellularLocation>
        <location evidence="1">Endoplasmic reticulum membrane</location>
        <topology evidence="1">Single-pass membrane protein</topology>
    </subcellularLocation>
</comment>
<evidence type="ECO:0000256" key="11">
    <source>
        <dbReference type="ARBA" id="ARBA00025348"/>
    </source>
</evidence>
<evidence type="ECO:0000256" key="5">
    <source>
        <dbReference type="ARBA" id="ARBA00022490"/>
    </source>
</evidence>
<dbReference type="Pfam" id="PF06936">
    <property type="entry name" value="Selenoprotein_S"/>
    <property type="match status" value="1"/>
</dbReference>
<reference evidence="14" key="1">
    <citation type="submission" date="2025-08" db="UniProtKB">
        <authorList>
            <consortium name="Ensembl"/>
        </authorList>
    </citation>
    <scope>IDENTIFICATION</scope>
</reference>
<dbReference type="GO" id="GO:0032720">
    <property type="term" value="P:negative regulation of tumor necrosis factor production"/>
    <property type="evidence" value="ECO:0007669"/>
    <property type="project" value="Ensembl"/>
</dbReference>
<feature type="compositionally biased region" description="Gly residues" evidence="12">
    <location>
        <begin position="192"/>
        <end position="211"/>
    </location>
</feature>
<dbReference type="GO" id="GO:0034361">
    <property type="term" value="C:very-low-density lipoprotein particle"/>
    <property type="evidence" value="ECO:0007669"/>
    <property type="project" value="Ensembl"/>
</dbReference>
<dbReference type="GO" id="GO:2000110">
    <property type="term" value="P:negative regulation of macrophage apoptotic process"/>
    <property type="evidence" value="ECO:0007669"/>
    <property type="project" value="Ensembl"/>
</dbReference>
<dbReference type="GO" id="GO:0005881">
    <property type="term" value="C:cytoplasmic microtubule"/>
    <property type="evidence" value="ECO:0007669"/>
    <property type="project" value="Ensembl"/>
</dbReference>
<evidence type="ECO:0000256" key="2">
    <source>
        <dbReference type="ARBA" id="ARBA00004496"/>
    </source>
</evidence>
<keyword evidence="7" id="KW-0256">Endoplasmic reticulum</keyword>
<accession>A0A2K5ZQ60</accession>
<reference evidence="14" key="2">
    <citation type="submission" date="2025-09" db="UniProtKB">
        <authorList>
            <consortium name="Ensembl"/>
        </authorList>
    </citation>
    <scope>IDENTIFICATION</scope>
</reference>
<dbReference type="GO" id="GO:1902236">
    <property type="term" value="P:negative regulation of endoplasmic reticulum stress-induced intrinsic apoptotic signaling pathway"/>
    <property type="evidence" value="ECO:0007669"/>
    <property type="project" value="Ensembl"/>
</dbReference>
<evidence type="ECO:0000256" key="8">
    <source>
        <dbReference type="ARBA" id="ARBA00022933"/>
    </source>
</evidence>
<dbReference type="GO" id="GO:0032715">
    <property type="term" value="P:negative regulation of interleukin-6 production"/>
    <property type="evidence" value="ECO:0007669"/>
    <property type="project" value="Ensembl"/>
</dbReference>
<dbReference type="GO" id="GO:0071222">
    <property type="term" value="P:cellular response to lipopolysaccharide"/>
    <property type="evidence" value="ECO:0007669"/>
    <property type="project" value="Ensembl"/>
</dbReference>
<dbReference type="GO" id="GO:0002865">
    <property type="term" value="P:negative regulation of acute inflammatory response to antigenic stimulus"/>
    <property type="evidence" value="ECO:0007669"/>
    <property type="project" value="Ensembl"/>
</dbReference>
<feature type="region of interest" description="Disordered" evidence="12">
    <location>
        <begin position="147"/>
        <end position="211"/>
    </location>
</feature>
<evidence type="ECO:0000256" key="9">
    <source>
        <dbReference type="ARBA" id="ARBA00022989"/>
    </source>
</evidence>
<keyword evidence="6 13" id="KW-0812">Transmembrane</keyword>
<dbReference type="STRING" id="9568.ENSMLEP00000029952"/>
<feature type="transmembrane region" description="Helical" evidence="13">
    <location>
        <begin position="62"/>
        <end position="80"/>
    </location>
</feature>
<name>A0A2K5ZQ60_MANLE</name>
<dbReference type="AlphaFoldDB" id="A0A2K5ZQ60"/>
<dbReference type="GO" id="GO:0030970">
    <property type="term" value="P:retrograde protein transport, ER to cytosol"/>
    <property type="evidence" value="ECO:0007669"/>
    <property type="project" value="Ensembl"/>
</dbReference>
<dbReference type="GO" id="GO:0030968">
    <property type="term" value="P:endoplasmic reticulum unfolded protein response"/>
    <property type="evidence" value="ECO:0007669"/>
    <property type="project" value="Ensembl"/>
</dbReference>
<keyword evidence="8" id="KW-0712">Selenocysteine</keyword>
<dbReference type="GO" id="GO:0051775">
    <property type="term" value="P:response to redox state"/>
    <property type="evidence" value="ECO:0007669"/>
    <property type="project" value="Ensembl"/>
</dbReference>
<evidence type="ECO:0000256" key="10">
    <source>
        <dbReference type="ARBA" id="ARBA00023136"/>
    </source>
</evidence>
<keyword evidence="5" id="KW-0963">Cytoplasm</keyword>
<evidence type="ECO:0000256" key="3">
    <source>
        <dbReference type="ARBA" id="ARBA00011034"/>
    </source>
</evidence>
<dbReference type="GO" id="GO:1990381">
    <property type="term" value="F:ubiquitin-specific protease binding"/>
    <property type="evidence" value="ECO:0007669"/>
    <property type="project" value="Ensembl"/>
</dbReference>
<dbReference type="PANTHER" id="PTHR28621:SF1">
    <property type="entry name" value="SELENOPROTEIN S"/>
    <property type="match status" value="1"/>
</dbReference>
<protein>
    <recommendedName>
        <fullName evidence="4">Selenoprotein S</fullName>
    </recommendedName>
</protein>
<dbReference type="InterPro" id="IPR009703">
    <property type="entry name" value="Selenoprotein_S"/>
</dbReference>